<dbReference type="InterPro" id="IPR027786">
    <property type="entry name" value="Nse4/EID"/>
</dbReference>
<feature type="domain" description="Non-structural maintenance of chromosome element 4 C-terminal" evidence="8">
    <location>
        <begin position="114"/>
        <end position="200"/>
    </location>
</feature>
<reference evidence="9 10" key="1">
    <citation type="submission" date="2016-08" db="EMBL/GenBank/DDBJ databases">
        <title>A Parts List for Fungal Cellulosomes Revealed by Comparative Genomics.</title>
        <authorList>
            <consortium name="DOE Joint Genome Institute"/>
            <person name="Haitjema C.H."/>
            <person name="Gilmore S.P."/>
            <person name="Henske J.K."/>
            <person name="Solomon K.V."/>
            <person name="De Groot R."/>
            <person name="Kuo A."/>
            <person name="Mondo S.J."/>
            <person name="Salamov A.A."/>
            <person name="Labutti K."/>
            <person name="Zhao Z."/>
            <person name="Chiniquy J."/>
            <person name="Barry K."/>
            <person name="Brewer H.M."/>
            <person name="Purvine S.O."/>
            <person name="Wright A.T."/>
            <person name="Boxma B."/>
            <person name="Van Alen T."/>
            <person name="Hackstein J.H."/>
            <person name="Baker S.E."/>
            <person name="Grigoriev I.V."/>
            <person name="O'Malley M.A."/>
        </authorList>
    </citation>
    <scope>NUCLEOTIDE SEQUENCE [LARGE SCALE GENOMIC DNA]</scope>
    <source>
        <strain evidence="9 10">G1</strain>
    </source>
</reference>
<dbReference type="AlphaFoldDB" id="A0A1Y2AM08"/>
<dbReference type="InterPro" id="IPR014854">
    <property type="entry name" value="Nse4_C"/>
</dbReference>
<sequence length="217" mass="25831">MDDDNGNDKLNKFYSLSENENRKIRMKYRNHIEGFTRSLKWENIGIRAEPFFDRVPKIDNMIGPLSTEQKEKRSIVRHTRENKNSIRKEDIKEQENETTKNVFQIGEILEQKGQVNLFEFIVNPDSFSQTVENIFYLSFLIRDGKALLDEKDGELIIERTDPPDEEDYLHGIKKKQFVLEIDENTWKEIIEVYDIKEPMIPTRPKVQMNNSKWYGLQ</sequence>
<dbReference type="STRING" id="1754190.A0A1Y2AM08"/>
<dbReference type="GO" id="GO:0006281">
    <property type="term" value="P:DNA repair"/>
    <property type="evidence" value="ECO:0007669"/>
    <property type="project" value="UniProtKB-UniRule"/>
</dbReference>
<keyword evidence="10" id="KW-1185">Reference proteome</keyword>
<dbReference type="PANTHER" id="PTHR16140:SF0">
    <property type="entry name" value="NON-STRUCTURAL MAINTENANCE OF CHROMOSOMES ELEMENT 4"/>
    <property type="match status" value="1"/>
</dbReference>
<comment type="subcellular location">
    <subcellularLocation>
        <location evidence="1 7">Nucleus</location>
    </subcellularLocation>
</comment>
<keyword evidence="6 7" id="KW-0539">Nucleus</keyword>
<dbReference type="GO" id="GO:0005634">
    <property type="term" value="C:nucleus"/>
    <property type="evidence" value="ECO:0007669"/>
    <property type="project" value="UniProtKB-SubCell"/>
</dbReference>
<gene>
    <name evidence="9" type="ORF">LY90DRAFT_706867</name>
</gene>
<dbReference type="OrthoDB" id="361242at2759"/>
<keyword evidence="5 7" id="KW-0234">DNA repair</keyword>
<protein>
    <recommendedName>
        <fullName evidence="7">Non-structural maintenance of chromosomes element 4</fullName>
    </recommendedName>
</protein>
<evidence type="ECO:0000256" key="6">
    <source>
        <dbReference type="ARBA" id="ARBA00023242"/>
    </source>
</evidence>
<evidence type="ECO:0000256" key="5">
    <source>
        <dbReference type="ARBA" id="ARBA00023204"/>
    </source>
</evidence>
<evidence type="ECO:0000313" key="9">
    <source>
        <dbReference type="EMBL" id="ORY23524.1"/>
    </source>
</evidence>
<keyword evidence="4 7" id="KW-0233">DNA recombination</keyword>
<evidence type="ECO:0000256" key="2">
    <source>
        <dbReference type="ARBA" id="ARBA00008997"/>
    </source>
</evidence>
<dbReference type="EMBL" id="MCOG01000233">
    <property type="protein sequence ID" value="ORY23524.1"/>
    <property type="molecule type" value="Genomic_DNA"/>
</dbReference>
<dbReference type="Proteomes" id="UP000193920">
    <property type="component" value="Unassembled WGS sequence"/>
</dbReference>
<evidence type="ECO:0000313" key="10">
    <source>
        <dbReference type="Proteomes" id="UP000193920"/>
    </source>
</evidence>
<keyword evidence="3 7" id="KW-0227">DNA damage</keyword>
<dbReference type="GO" id="GO:0006310">
    <property type="term" value="P:DNA recombination"/>
    <property type="evidence" value="ECO:0007669"/>
    <property type="project" value="UniProtKB-UniRule"/>
</dbReference>
<comment type="function">
    <text evidence="7">Component of the SMC5-SMC6 complex, that promotes sister chromatid alignment after DNA damage and facilitates double-stranded DNA breaks (DSBs) repair via homologous recombination between sister chromatids.</text>
</comment>
<evidence type="ECO:0000256" key="3">
    <source>
        <dbReference type="ARBA" id="ARBA00022763"/>
    </source>
</evidence>
<proteinExistence type="inferred from homology"/>
<evidence type="ECO:0000256" key="1">
    <source>
        <dbReference type="ARBA" id="ARBA00004123"/>
    </source>
</evidence>
<evidence type="ECO:0000259" key="8">
    <source>
        <dbReference type="Pfam" id="PF08743"/>
    </source>
</evidence>
<comment type="subunit">
    <text evidence="7">Component of the SMC5-SMC6 complex.</text>
</comment>
<evidence type="ECO:0000256" key="4">
    <source>
        <dbReference type="ARBA" id="ARBA00023172"/>
    </source>
</evidence>
<accession>A0A1Y2AM08</accession>
<comment type="similarity">
    <text evidence="2 7">Belongs to the NSE4 family.</text>
</comment>
<evidence type="ECO:0000256" key="7">
    <source>
        <dbReference type="RuleBase" id="RU365071"/>
    </source>
</evidence>
<dbReference type="PANTHER" id="PTHR16140">
    <property type="entry name" value="NON-STRUCTURAL MAINTENANCE OF CHROMOSOMES ELEMENT 4"/>
    <property type="match status" value="1"/>
</dbReference>
<organism evidence="9 10">
    <name type="scientific">Neocallimastix californiae</name>
    <dbReference type="NCBI Taxonomy" id="1754190"/>
    <lineage>
        <taxon>Eukaryota</taxon>
        <taxon>Fungi</taxon>
        <taxon>Fungi incertae sedis</taxon>
        <taxon>Chytridiomycota</taxon>
        <taxon>Chytridiomycota incertae sedis</taxon>
        <taxon>Neocallimastigomycetes</taxon>
        <taxon>Neocallimastigales</taxon>
        <taxon>Neocallimastigaceae</taxon>
        <taxon>Neocallimastix</taxon>
    </lineage>
</organism>
<dbReference type="GO" id="GO:0030915">
    <property type="term" value="C:Smc5-Smc6 complex"/>
    <property type="evidence" value="ECO:0007669"/>
    <property type="project" value="UniProtKB-UniRule"/>
</dbReference>
<dbReference type="Pfam" id="PF08743">
    <property type="entry name" value="Nse4_C"/>
    <property type="match status" value="1"/>
</dbReference>
<comment type="caution">
    <text evidence="9">The sequence shown here is derived from an EMBL/GenBank/DDBJ whole genome shotgun (WGS) entry which is preliminary data.</text>
</comment>
<name>A0A1Y2AM08_9FUNG</name>